<gene>
    <name evidence="2" type="ORF">C5689_08660</name>
</gene>
<comment type="caution">
    <text evidence="2">The sequence shown here is derived from an EMBL/GenBank/DDBJ whole genome shotgun (WGS) entry which is preliminary data.</text>
</comment>
<dbReference type="InterPro" id="IPR029062">
    <property type="entry name" value="Class_I_gatase-like"/>
</dbReference>
<dbReference type="AlphaFoldDB" id="A0A2U1SRZ2"/>
<protein>
    <submittedName>
        <fullName evidence="2">Glutamine amidotransferase</fullName>
    </submittedName>
</protein>
<keyword evidence="2" id="KW-0808">Transferase</keyword>
<dbReference type="InterPro" id="IPR017926">
    <property type="entry name" value="GATASE"/>
</dbReference>
<evidence type="ECO:0000313" key="3">
    <source>
        <dbReference type="Proteomes" id="UP000245137"/>
    </source>
</evidence>
<dbReference type="PANTHER" id="PTHR42695:SF5">
    <property type="entry name" value="GLUTAMINE AMIDOTRANSFERASE YLR126C-RELATED"/>
    <property type="match status" value="1"/>
</dbReference>
<reference evidence="2 3" key="1">
    <citation type="journal article" date="2018" name="Appl. Microbiol. Biotechnol.">
        <title>Co-cultivation of the strictly anaerobic methanogen Methanosarcina barkeri with aerobic methanotrophs in an oxygen-limited membrane bioreactor.</title>
        <authorList>
            <person name="In 't Zandt M.H."/>
            <person name="van den Bosch T.J.M."/>
            <person name="Rijkers R."/>
            <person name="van Kessel M.A.H.J."/>
            <person name="Jetten M.S.M."/>
            <person name="Welte C.U."/>
        </authorList>
    </citation>
    <scope>NUCLEOTIDE SEQUENCE [LARGE SCALE GENOMIC DNA]</scope>
    <source>
        <strain evidence="2 3">DSM 17706</strain>
    </source>
</reference>
<dbReference type="OrthoDB" id="9813383at2"/>
<accession>A0A2U1SRZ2</accession>
<keyword evidence="3" id="KW-1185">Reference proteome</keyword>
<dbReference type="InterPro" id="IPR044992">
    <property type="entry name" value="ChyE-like"/>
</dbReference>
<dbReference type="Proteomes" id="UP000245137">
    <property type="component" value="Unassembled WGS sequence"/>
</dbReference>
<evidence type="ECO:0000313" key="2">
    <source>
        <dbReference type="EMBL" id="PWB94381.1"/>
    </source>
</evidence>
<dbReference type="SUPFAM" id="SSF52317">
    <property type="entry name" value="Class I glutamine amidotransferase-like"/>
    <property type="match status" value="1"/>
</dbReference>
<sequence length="234" mass="24927">MKTALVIRHIAFEDLGSFAEPLAEAGYRIHYVEAGMQNIPAEAAEADLLIVLGGPIGVYQTEDYPFLAQEAALLRARLGRDAPTLGVCLGCQLMAAALGARVYPGGAGKEIGFAPITLTEAGRDSALAALVEPEADVLHWHGDTFDLPEQAALLASSALYPHQAFAMGRRGLALQFHPEAEKDSLERWFIGHTAELSSAGVSIAGLRAAAATKAPGLQERSRRFIARWLAEIAK</sequence>
<dbReference type="PROSITE" id="PS51273">
    <property type="entry name" value="GATASE_TYPE_1"/>
    <property type="match status" value="1"/>
</dbReference>
<keyword evidence="2" id="KW-0315">Glutamine amidotransferase</keyword>
<dbReference type="Pfam" id="PF00117">
    <property type="entry name" value="GATase"/>
    <property type="match status" value="1"/>
</dbReference>
<dbReference type="GO" id="GO:0005829">
    <property type="term" value="C:cytosol"/>
    <property type="evidence" value="ECO:0007669"/>
    <property type="project" value="TreeGrafter"/>
</dbReference>
<feature type="domain" description="Glutamine amidotransferase" evidence="1">
    <location>
        <begin position="22"/>
        <end position="181"/>
    </location>
</feature>
<proteinExistence type="predicted"/>
<dbReference type="PANTHER" id="PTHR42695">
    <property type="entry name" value="GLUTAMINE AMIDOTRANSFERASE YLR126C-RELATED"/>
    <property type="match status" value="1"/>
</dbReference>
<name>A0A2U1SRZ2_METSR</name>
<organism evidence="2 3">
    <name type="scientific">Methylosinus sporium</name>
    <dbReference type="NCBI Taxonomy" id="428"/>
    <lineage>
        <taxon>Bacteria</taxon>
        <taxon>Pseudomonadati</taxon>
        <taxon>Pseudomonadota</taxon>
        <taxon>Alphaproteobacteria</taxon>
        <taxon>Hyphomicrobiales</taxon>
        <taxon>Methylocystaceae</taxon>
        <taxon>Methylosinus</taxon>
    </lineage>
</organism>
<dbReference type="Gene3D" id="3.40.50.880">
    <property type="match status" value="1"/>
</dbReference>
<dbReference type="GO" id="GO:0016740">
    <property type="term" value="F:transferase activity"/>
    <property type="evidence" value="ECO:0007669"/>
    <property type="project" value="UniProtKB-KW"/>
</dbReference>
<evidence type="ECO:0000259" key="1">
    <source>
        <dbReference type="Pfam" id="PF00117"/>
    </source>
</evidence>
<dbReference type="EMBL" id="PUIV01000009">
    <property type="protein sequence ID" value="PWB94381.1"/>
    <property type="molecule type" value="Genomic_DNA"/>
</dbReference>
<dbReference type="NCBIfam" id="NF005458">
    <property type="entry name" value="PRK07053.1"/>
    <property type="match status" value="1"/>
</dbReference>
<dbReference type="RefSeq" id="WP_108916871.1">
    <property type="nucleotide sequence ID" value="NZ_BGJY01000003.1"/>
</dbReference>
<dbReference type="CDD" id="cd01741">
    <property type="entry name" value="GATase1_1"/>
    <property type="match status" value="1"/>
</dbReference>